<evidence type="ECO:0000313" key="2">
    <source>
        <dbReference type="Proteomes" id="UP000092993"/>
    </source>
</evidence>
<accession>A0A1C7LPC9</accession>
<proteinExistence type="predicted"/>
<name>A0A1C7LPC9_GRIFR</name>
<gene>
    <name evidence="1" type="ORF">A0H81_13393</name>
</gene>
<keyword evidence="2" id="KW-1185">Reference proteome</keyword>
<reference evidence="1 2" key="1">
    <citation type="submission" date="2016-03" db="EMBL/GenBank/DDBJ databases">
        <title>Whole genome sequencing of Grifola frondosa 9006-11.</title>
        <authorList>
            <person name="Min B."/>
            <person name="Park H."/>
            <person name="Kim J.-G."/>
            <person name="Cho H."/>
            <person name="Oh Y.-L."/>
            <person name="Kong W.-S."/>
            <person name="Choi I.-G."/>
        </authorList>
    </citation>
    <scope>NUCLEOTIDE SEQUENCE [LARGE SCALE GENOMIC DNA]</scope>
    <source>
        <strain evidence="1 2">9006-11</strain>
    </source>
</reference>
<dbReference type="AlphaFoldDB" id="A0A1C7LPC9"/>
<organism evidence="1 2">
    <name type="scientific">Grifola frondosa</name>
    <name type="common">Maitake</name>
    <name type="synonym">Polyporus frondosus</name>
    <dbReference type="NCBI Taxonomy" id="5627"/>
    <lineage>
        <taxon>Eukaryota</taxon>
        <taxon>Fungi</taxon>
        <taxon>Dikarya</taxon>
        <taxon>Basidiomycota</taxon>
        <taxon>Agaricomycotina</taxon>
        <taxon>Agaricomycetes</taxon>
        <taxon>Polyporales</taxon>
        <taxon>Grifolaceae</taxon>
        <taxon>Grifola</taxon>
    </lineage>
</organism>
<sequence length="210" mass="24437">MSPEPRVLRFTREYTSTEIPSTVASLEEQDYPIPEYLTCSSLNRKRDYAAISAQPPLDLLPRGLIPHPRTWYPPTMHYGWRLDDEHTARAVAYYKEHGKVEERHGEVEEEHEEAKDENLDMNVDIWQAGFRLMIERELGLRFKGYTLQTASGVMVPSKGPSNDVLSLYNNYCLALAAPKFPDDTVERIQQVLGFKQDPKWFLDMIEIYWI</sequence>
<dbReference type="OrthoDB" id="2804377at2759"/>
<evidence type="ECO:0000313" key="1">
    <source>
        <dbReference type="EMBL" id="OBZ66635.1"/>
    </source>
</evidence>
<protein>
    <submittedName>
        <fullName evidence="1">Uncharacterized protein</fullName>
    </submittedName>
</protein>
<dbReference type="EMBL" id="LUGG01000029">
    <property type="protein sequence ID" value="OBZ66635.1"/>
    <property type="molecule type" value="Genomic_DNA"/>
</dbReference>
<dbReference type="Proteomes" id="UP000092993">
    <property type="component" value="Unassembled WGS sequence"/>
</dbReference>
<comment type="caution">
    <text evidence="1">The sequence shown here is derived from an EMBL/GenBank/DDBJ whole genome shotgun (WGS) entry which is preliminary data.</text>
</comment>